<dbReference type="InterPro" id="IPR016032">
    <property type="entry name" value="Sig_transdc_resp-reg_C-effctor"/>
</dbReference>
<evidence type="ECO:0000256" key="3">
    <source>
        <dbReference type="SAM" id="Phobius"/>
    </source>
</evidence>
<protein>
    <recommendedName>
        <fullName evidence="5">HTH luxR-type domain-containing protein</fullName>
    </recommendedName>
</protein>
<dbReference type="Pfam" id="PF13374">
    <property type="entry name" value="TPR_10"/>
    <property type="match status" value="1"/>
</dbReference>
<dbReference type="eggNOG" id="COG0457">
    <property type="taxonomic scope" value="Bacteria"/>
</dbReference>
<evidence type="ECO:0000313" key="6">
    <source>
        <dbReference type="EMBL" id="ELR68540.1"/>
    </source>
</evidence>
<name>L8JI89_9BACT</name>
<accession>L8JI89</accession>
<comment type="caution">
    <text evidence="6">The sequence shown here is derived from an EMBL/GenBank/DDBJ whole genome shotgun (WGS) entry which is preliminary data.</text>
</comment>
<dbReference type="GO" id="GO:0006355">
    <property type="term" value="P:regulation of DNA-templated transcription"/>
    <property type="evidence" value="ECO:0007669"/>
    <property type="project" value="InterPro"/>
</dbReference>
<dbReference type="InterPro" id="IPR000792">
    <property type="entry name" value="Tscrpt_reg_LuxR_C"/>
</dbReference>
<dbReference type="PATRIC" id="fig|1237149.3.peg.5396"/>
<keyword evidence="3" id="KW-0472">Membrane</keyword>
<dbReference type="PROSITE" id="PS50005">
    <property type="entry name" value="TPR"/>
    <property type="match status" value="2"/>
</dbReference>
<dbReference type="GO" id="GO:0003677">
    <property type="term" value="F:DNA binding"/>
    <property type="evidence" value="ECO:0007669"/>
    <property type="project" value="InterPro"/>
</dbReference>
<keyword evidence="2" id="KW-0175">Coiled coil</keyword>
<dbReference type="RefSeq" id="WP_009583191.1">
    <property type="nucleotide sequence ID" value="NZ_AMZN01000110.1"/>
</dbReference>
<dbReference type="PANTHER" id="PTHR10098">
    <property type="entry name" value="RAPSYN-RELATED"/>
    <property type="match status" value="1"/>
</dbReference>
<dbReference type="SMART" id="SM00421">
    <property type="entry name" value="HTH_LUXR"/>
    <property type="match status" value="1"/>
</dbReference>
<keyword evidence="7" id="KW-1185">Reference proteome</keyword>
<dbReference type="SUPFAM" id="SSF81901">
    <property type="entry name" value="HCP-like"/>
    <property type="match status" value="1"/>
</dbReference>
<dbReference type="EMBL" id="AMZN01000110">
    <property type="protein sequence ID" value="ELR68540.1"/>
    <property type="molecule type" value="Genomic_DNA"/>
</dbReference>
<dbReference type="Proteomes" id="UP000011135">
    <property type="component" value="Unassembled WGS sequence"/>
</dbReference>
<dbReference type="Gene3D" id="1.10.10.10">
    <property type="entry name" value="Winged helix-like DNA-binding domain superfamily/Winged helix DNA-binding domain"/>
    <property type="match status" value="1"/>
</dbReference>
<keyword evidence="3" id="KW-1133">Transmembrane helix</keyword>
<dbReference type="STRING" id="1237149.C900_00281"/>
<dbReference type="AlphaFoldDB" id="L8JI89"/>
<dbReference type="SUPFAM" id="SSF48452">
    <property type="entry name" value="TPR-like"/>
    <property type="match status" value="1"/>
</dbReference>
<feature type="transmembrane region" description="Helical" evidence="3">
    <location>
        <begin position="357"/>
        <end position="377"/>
    </location>
</feature>
<dbReference type="InterPro" id="IPR019734">
    <property type="entry name" value="TPR_rpt"/>
</dbReference>
<feature type="coiled-coil region" evidence="2">
    <location>
        <begin position="315"/>
        <end position="342"/>
    </location>
</feature>
<feature type="repeat" description="TPR" evidence="1">
    <location>
        <begin position="240"/>
        <end position="273"/>
    </location>
</feature>
<keyword evidence="4" id="KW-0732">Signal</keyword>
<dbReference type="OrthoDB" id="1523128at2"/>
<organism evidence="6 7">
    <name type="scientific">Fulvivirga imtechensis AK7</name>
    <dbReference type="NCBI Taxonomy" id="1237149"/>
    <lineage>
        <taxon>Bacteria</taxon>
        <taxon>Pseudomonadati</taxon>
        <taxon>Bacteroidota</taxon>
        <taxon>Cytophagia</taxon>
        <taxon>Cytophagales</taxon>
        <taxon>Fulvivirgaceae</taxon>
        <taxon>Fulvivirga</taxon>
    </lineage>
</organism>
<sequence>MRLNFTVALILLLSSLAFSQKDVDSLRYVLDNYKQADTIRVNLLNRLGFEYWVIDPAKSEIYGQEALGLAKDLNFSNGKAFANRVIGVANWARGNYKKALEYLFEGLTLYKSTGDSLGQANCLMNIGLVFADQHNNEKALKYYFDAVGIFNELNKIDRVATTYNKIATIYLSIGKYDEAYSYLIKALDIHQKNDFSYGISETNNRLGLLFKEQQDYPRAFQYLIRSYDLSKRINDRDGMAKNLENLGHLYLIQKDYDSAILFFERGLELATEVGLKKWLKDIYYGMKQVYEQKGNYALALKYANRYNEMRDSLFNQEMATHIANMQTQIETLEKERELKLQASQIQVLEQKMRYDTMIKWFLFAGVVFIFVVGYLIIRYQRNRIKTDKELYESRERISKVELENARLKREELEHELNYKNKELTSYTMNFIQKNEVIQELKDAIQQLMKSAETGTRQDLGKLIRLIDNTLGVDKDWENFKLFFEQVHQDFFDQLKGQYSDLTGSDLKLCALIRLNLSMKETSALLGISAESVKTARYRLRKKLNLASGENLMDFLMKL</sequence>
<gene>
    <name evidence="6" type="ORF">C900_00281</name>
</gene>
<keyword evidence="1" id="KW-0802">TPR repeat</keyword>
<dbReference type="Gene3D" id="1.25.40.10">
    <property type="entry name" value="Tetratricopeptide repeat domain"/>
    <property type="match status" value="1"/>
</dbReference>
<evidence type="ECO:0000256" key="4">
    <source>
        <dbReference type="SAM" id="SignalP"/>
    </source>
</evidence>
<feature type="chain" id="PRO_5003993966" description="HTH luxR-type domain-containing protein" evidence="4">
    <location>
        <begin position="20"/>
        <end position="558"/>
    </location>
</feature>
<keyword evidence="3" id="KW-0812">Transmembrane</keyword>
<reference evidence="6 7" key="1">
    <citation type="submission" date="2012-12" db="EMBL/GenBank/DDBJ databases">
        <title>Genome assembly of Fulvivirga imtechensis AK7.</title>
        <authorList>
            <person name="Nupur N."/>
            <person name="Khatri I."/>
            <person name="Kumar R."/>
            <person name="Subramanian S."/>
            <person name="Pinnaka A."/>
        </authorList>
    </citation>
    <scope>NUCLEOTIDE SEQUENCE [LARGE SCALE GENOMIC DNA]</scope>
    <source>
        <strain evidence="6 7">AK7</strain>
    </source>
</reference>
<evidence type="ECO:0000256" key="2">
    <source>
        <dbReference type="SAM" id="Coils"/>
    </source>
</evidence>
<dbReference type="SMART" id="SM00028">
    <property type="entry name" value="TPR"/>
    <property type="match status" value="5"/>
</dbReference>
<evidence type="ECO:0000256" key="1">
    <source>
        <dbReference type="PROSITE-ProRule" id="PRU00339"/>
    </source>
</evidence>
<proteinExistence type="predicted"/>
<feature type="domain" description="HTH luxR-type" evidence="5">
    <location>
        <begin position="498"/>
        <end position="555"/>
    </location>
</feature>
<evidence type="ECO:0000313" key="7">
    <source>
        <dbReference type="Proteomes" id="UP000011135"/>
    </source>
</evidence>
<dbReference type="SUPFAM" id="SSF46894">
    <property type="entry name" value="C-terminal effector domain of the bipartite response regulators"/>
    <property type="match status" value="1"/>
</dbReference>
<dbReference type="Pfam" id="PF13424">
    <property type="entry name" value="TPR_12"/>
    <property type="match status" value="2"/>
</dbReference>
<feature type="repeat" description="TPR" evidence="1">
    <location>
        <begin position="160"/>
        <end position="193"/>
    </location>
</feature>
<feature type="signal peptide" evidence="4">
    <location>
        <begin position="1"/>
        <end position="19"/>
    </location>
</feature>
<dbReference type="InterPro" id="IPR011990">
    <property type="entry name" value="TPR-like_helical_dom_sf"/>
</dbReference>
<evidence type="ECO:0000259" key="5">
    <source>
        <dbReference type="SMART" id="SM00421"/>
    </source>
</evidence>
<dbReference type="InterPro" id="IPR036388">
    <property type="entry name" value="WH-like_DNA-bd_sf"/>
</dbReference>
<feature type="coiled-coil region" evidence="2">
    <location>
        <begin position="390"/>
        <end position="457"/>
    </location>
</feature>